<accession>A0A8J7GWZ9</accession>
<protein>
    <submittedName>
        <fullName evidence="2">Glycosyltransferase involved in cell wall biosynthesis</fullName>
    </submittedName>
</protein>
<evidence type="ECO:0000259" key="1">
    <source>
        <dbReference type="Pfam" id="PF00535"/>
    </source>
</evidence>
<proteinExistence type="predicted"/>
<dbReference type="InterPro" id="IPR029044">
    <property type="entry name" value="Nucleotide-diphossugar_trans"/>
</dbReference>
<dbReference type="RefSeq" id="WP_197007368.1">
    <property type="nucleotide sequence ID" value="NZ_BONS01000019.1"/>
</dbReference>
<dbReference type="Pfam" id="PF00535">
    <property type="entry name" value="Glycos_transf_2"/>
    <property type="match status" value="1"/>
</dbReference>
<dbReference type="SUPFAM" id="SSF53448">
    <property type="entry name" value="Nucleotide-diphospho-sugar transferases"/>
    <property type="match status" value="1"/>
</dbReference>
<dbReference type="Proteomes" id="UP000622552">
    <property type="component" value="Unassembled WGS sequence"/>
</dbReference>
<keyword evidence="3" id="KW-1185">Reference proteome</keyword>
<comment type="caution">
    <text evidence="2">The sequence shown here is derived from an EMBL/GenBank/DDBJ whole genome shotgun (WGS) entry which is preliminary data.</text>
</comment>
<feature type="domain" description="Glycosyltransferase 2-like" evidence="1">
    <location>
        <begin position="6"/>
        <end position="125"/>
    </location>
</feature>
<evidence type="ECO:0000313" key="3">
    <source>
        <dbReference type="Proteomes" id="UP000622552"/>
    </source>
</evidence>
<reference evidence="2" key="1">
    <citation type="submission" date="2020-11" db="EMBL/GenBank/DDBJ databases">
        <title>Sequencing the genomes of 1000 actinobacteria strains.</title>
        <authorList>
            <person name="Klenk H.-P."/>
        </authorList>
    </citation>
    <scope>NUCLEOTIDE SEQUENCE</scope>
    <source>
        <strain evidence="2">DSM 45356</strain>
    </source>
</reference>
<dbReference type="AlphaFoldDB" id="A0A8J7GWZ9"/>
<gene>
    <name evidence="2" type="ORF">IW245_007064</name>
</gene>
<dbReference type="EMBL" id="JADOUF010000001">
    <property type="protein sequence ID" value="MBG6140870.1"/>
    <property type="molecule type" value="Genomic_DNA"/>
</dbReference>
<sequence length="280" mass="32195">MTGTDILMITYERPEYVRLSLPRLLETCGPDDRVWLWHNGGHEETLAVTREYAEHPKVARFHHSPDNVGLRIPTNWLWAESDGSYLSKVDDDCLVSPGWIEKLRTAHEDVPEFGVICSWRFLEEDYRPELASKKTVEYAGGHQLLRNHWVQGSGYLAKRAVLEGVGPLTDGHSFTSWCLDAARAGWVNGWYFPFIPEDHMDDPRSPHTVYTNDEELRARLPLSAKTTGVNTLADWTAQMKRSAVVAQTASLDLRDYFGWRKTRRSVFRRIRRTLTGKAPW</sequence>
<dbReference type="InterPro" id="IPR001173">
    <property type="entry name" value="Glyco_trans_2-like"/>
</dbReference>
<organism evidence="2 3">
    <name type="scientific">Longispora fulva</name>
    <dbReference type="NCBI Taxonomy" id="619741"/>
    <lineage>
        <taxon>Bacteria</taxon>
        <taxon>Bacillati</taxon>
        <taxon>Actinomycetota</taxon>
        <taxon>Actinomycetes</taxon>
        <taxon>Micromonosporales</taxon>
        <taxon>Micromonosporaceae</taxon>
        <taxon>Longispora</taxon>
    </lineage>
</organism>
<evidence type="ECO:0000313" key="2">
    <source>
        <dbReference type="EMBL" id="MBG6140870.1"/>
    </source>
</evidence>
<dbReference type="Gene3D" id="3.90.550.10">
    <property type="entry name" value="Spore Coat Polysaccharide Biosynthesis Protein SpsA, Chain A"/>
    <property type="match status" value="1"/>
</dbReference>
<name>A0A8J7GWZ9_9ACTN</name>